<sequence length="518" mass="56892">MFIREEKEMNHLQKMLFVMAVSSITPSLVLAATPIESTNSALASKSSETESLERSLNPKLIEQFSPGLAVAVVSNGKVIFSKGFGTTQIGGSVAVTPDTPFYIASSTKAFTAHISSDLARTHPHLMTTPVQKLMPTLRFHPSVNAEQVTLERLLNHTHGISGDGPVTYRTAFTGEFQSTSELLAFLSHHPASAAGNNFEYSNLGPVLAGYILEHLTGKAWQDLVDASIFRPLNMRNSANRLTQLDPQKIAQGHEFFGDAFMVSKAKKVDKNMHAAGGTYSSANDLAAWLGAHLQQGQWQGKAIFPPELVADAWKQTATQNRTVAGMKRVGWSLGWDIAEYKGQKVYLRPGGFTGYSAHMSMMPERGFGVVVLSNGGTLSSMMNQHIVDVIYASLLNEPEHEAKRLEAETKLQSNYTKMLQAQLAEKQKRAARQLPLPQPMSTYSGIFENELGSLQCQIRDNQLILKMGIAEADTEVYKADEHAFRTELLGRGQILTYVMKEGKVVGLNLGEKFFAKKN</sequence>
<proteinExistence type="predicted"/>
<dbReference type="EMBL" id="BMYT01000002">
    <property type="protein sequence ID" value="GGX09543.1"/>
    <property type="molecule type" value="Genomic_DNA"/>
</dbReference>
<dbReference type="Proteomes" id="UP000620127">
    <property type="component" value="Unassembled WGS sequence"/>
</dbReference>
<keyword evidence="3" id="KW-1185">Reference proteome</keyword>
<dbReference type="PANTHER" id="PTHR46825:SF15">
    <property type="entry name" value="BETA-LACTAMASE-RELATED DOMAIN-CONTAINING PROTEIN"/>
    <property type="match status" value="1"/>
</dbReference>
<dbReference type="InterPro" id="IPR050491">
    <property type="entry name" value="AmpC-like"/>
</dbReference>
<dbReference type="Gene3D" id="3.40.710.10">
    <property type="entry name" value="DD-peptidase/beta-lactamase superfamily"/>
    <property type="match status" value="1"/>
</dbReference>
<dbReference type="InterPro" id="IPR012338">
    <property type="entry name" value="Beta-lactam/transpept-like"/>
</dbReference>
<organism evidence="2 3">
    <name type="scientific">Undibacterium macrobrachii</name>
    <dbReference type="NCBI Taxonomy" id="1119058"/>
    <lineage>
        <taxon>Bacteria</taxon>
        <taxon>Pseudomonadati</taxon>
        <taxon>Pseudomonadota</taxon>
        <taxon>Betaproteobacteria</taxon>
        <taxon>Burkholderiales</taxon>
        <taxon>Oxalobacteraceae</taxon>
        <taxon>Undibacterium</taxon>
    </lineage>
</organism>
<gene>
    <name evidence="2" type="ORF">GCM10011282_14710</name>
</gene>
<reference evidence="3" key="1">
    <citation type="journal article" date="2019" name="Int. J. Syst. Evol. Microbiol.">
        <title>The Global Catalogue of Microorganisms (GCM) 10K type strain sequencing project: providing services to taxonomists for standard genome sequencing and annotation.</title>
        <authorList>
            <consortium name="The Broad Institute Genomics Platform"/>
            <consortium name="The Broad Institute Genome Sequencing Center for Infectious Disease"/>
            <person name="Wu L."/>
            <person name="Ma J."/>
        </authorList>
    </citation>
    <scope>NUCLEOTIDE SEQUENCE [LARGE SCALE GENOMIC DNA]</scope>
    <source>
        <strain evidence="3">KCTC 23916</strain>
    </source>
</reference>
<comment type="caution">
    <text evidence="2">The sequence shown here is derived from an EMBL/GenBank/DDBJ whole genome shotgun (WGS) entry which is preliminary data.</text>
</comment>
<protein>
    <submittedName>
        <fullName evidence="2">Penicillin-binding protein</fullName>
    </submittedName>
</protein>
<accession>A0ABQ2XBZ6</accession>
<dbReference type="InterPro" id="IPR001466">
    <property type="entry name" value="Beta-lactam-related"/>
</dbReference>
<dbReference type="Pfam" id="PF00144">
    <property type="entry name" value="Beta-lactamase"/>
    <property type="match status" value="1"/>
</dbReference>
<feature type="domain" description="Beta-lactamase-related" evidence="1">
    <location>
        <begin position="64"/>
        <end position="377"/>
    </location>
</feature>
<name>A0ABQ2XBZ6_9BURK</name>
<evidence type="ECO:0000313" key="3">
    <source>
        <dbReference type="Proteomes" id="UP000620127"/>
    </source>
</evidence>
<dbReference type="PANTHER" id="PTHR46825">
    <property type="entry name" value="D-ALANYL-D-ALANINE-CARBOXYPEPTIDASE/ENDOPEPTIDASE AMPH"/>
    <property type="match status" value="1"/>
</dbReference>
<evidence type="ECO:0000259" key="1">
    <source>
        <dbReference type="Pfam" id="PF00144"/>
    </source>
</evidence>
<dbReference type="SUPFAM" id="SSF56601">
    <property type="entry name" value="beta-lactamase/transpeptidase-like"/>
    <property type="match status" value="1"/>
</dbReference>
<evidence type="ECO:0000313" key="2">
    <source>
        <dbReference type="EMBL" id="GGX09543.1"/>
    </source>
</evidence>